<dbReference type="CDD" id="cd00093">
    <property type="entry name" value="HTH_XRE"/>
    <property type="match status" value="1"/>
</dbReference>
<sequence length="332" mass="38874">MDNGNIQVAFFQHLKAQLPSHISIVEELADLLNISTDSAYRRLRGEKPISFDELQVICLKYRISLDQMFLLQSDSLVFTGKSAGNKNFDFLAYLQSVAGQLQFMNSFDKREMYFLNKDIPLFYHFNYPHLSAFKCYFWMRTILNDPQFNNRPFSFDQISDEIIAAGKKIFEAYSQLPSTEVWNIESVNSSIRQIEYYKDSKLFRSADDIAIVYDELQDCIGLIESQAELGYKTSADGKVHYRHIPYRIYVNEFVLGDNTILARLGDISVTFLVHSVFNYLHTRDKEFNELTYRHFQNIIRKSTLISDSGEKDRRRFFNLIREKINARKNAIL</sequence>
<dbReference type="AlphaFoldDB" id="A0A0C1L4K1"/>
<dbReference type="OrthoDB" id="1098026at2"/>
<name>A0A0C1L4K1_9BACT</name>
<reference evidence="1 2" key="1">
    <citation type="submission" date="2014-11" db="EMBL/GenBank/DDBJ databases">
        <title>Genome sequence of Flavihumibacter solisilvae 3-3.</title>
        <authorList>
            <person name="Zhou G."/>
            <person name="Li M."/>
            <person name="Wang G."/>
        </authorList>
    </citation>
    <scope>NUCLEOTIDE SEQUENCE [LARGE SCALE GENOMIC DNA]</scope>
    <source>
        <strain evidence="1 2">3-3</strain>
    </source>
</reference>
<comment type="caution">
    <text evidence="1">The sequence shown here is derived from an EMBL/GenBank/DDBJ whole genome shotgun (WGS) entry which is preliminary data.</text>
</comment>
<dbReference type="STRING" id="1349421.OI18_09150"/>
<dbReference type="InterPro" id="IPR001387">
    <property type="entry name" value="Cro/C1-type_HTH"/>
</dbReference>
<gene>
    <name evidence="1" type="ORF">OI18_09150</name>
</gene>
<dbReference type="EMBL" id="JSVC01000009">
    <property type="protein sequence ID" value="KIC95037.1"/>
    <property type="molecule type" value="Genomic_DNA"/>
</dbReference>
<evidence type="ECO:0000313" key="2">
    <source>
        <dbReference type="Proteomes" id="UP000031408"/>
    </source>
</evidence>
<protein>
    <recommendedName>
        <fullName evidence="3">Transcription regulator BetR N-terminal domain-containing protein</fullName>
    </recommendedName>
</protein>
<evidence type="ECO:0008006" key="3">
    <source>
        <dbReference type="Google" id="ProtNLM"/>
    </source>
</evidence>
<proteinExistence type="predicted"/>
<accession>A0A0C1L4K1</accession>
<evidence type="ECO:0000313" key="1">
    <source>
        <dbReference type="EMBL" id="KIC95037.1"/>
    </source>
</evidence>
<dbReference type="RefSeq" id="WP_039139177.1">
    <property type="nucleotide sequence ID" value="NZ_JSVC01000009.1"/>
</dbReference>
<dbReference type="Proteomes" id="UP000031408">
    <property type="component" value="Unassembled WGS sequence"/>
</dbReference>
<organism evidence="1 2">
    <name type="scientific">Flavihumibacter solisilvae</name>
    <dbReference type="NCBI Taxonomy" id="1349421"/>
    <lineage>
        <taxon>Bacteria</taxon>
        <taxon>Pseudomonadati</taxon>
        <taxon>Bacteroidota</taxon>
        <taxon>Chitinophagia</taxon>
        <taxon>Chitinophagales</taxon>
        <taxon>Chitinophagaceae</taxon>
        <taxon>Flavihumibacter</taxon>
    </lineage>
</organism>
<keyword evidence="2" id="KW-1185">Reference proteome</keyword>